<gene>
    <name evidence="16" type="ORF">C0J50_20008</name>
</gene>
<dbReference type="GO" id="GO:0042627">
    <property type="term" value="C:chylomicron"/>
    <property type="evidence" value="ECO:0007669"/>
    <property type="project" value="TreeGrafter"/>
</dbReference>
<dbReference type="GO" id="GO:0120020">
    <property type="term" value="F:cholesterol transfer activity"/>
    <property type="evidence" value="ECO:0007669"/>
    <property type="project" value="TreeGrafter"/>
</dbReference>
<dbReference type="Gene3D" id="1.20.5.20">
    <property type="match status" value="1"/>
</dbReference>
<evidence type="ECO:0000256" key="10">
    <source>
        <dbReference type="ARBA" id="ARBA00023098"/>
    </source>
</evidence>
<comment type="subcellular location">
    <subcellularLocation>
        <location evidence="1">Secreted</location>
    </subcellularLocation>
</comment>
<dbReference type="PANTHER" id="PTHR18976:SF28">
    <property type="entry name" value="APOLIPOPROTEIN A-IV-RELATED"/>
    <property type="match status" value="1"/>
</dbReference>
<dbReference type="GO" id="GO:0033700">
    <property type="term" value="P:phospholipid efflux"/>
    <property type="evidence" value="ECO:0007669"/>
    <property type="project" value="TreeGrafter"/>
</dbReference>
<evidence type="ECO:0000256" key="11">
    <source>
        <dbReference type="ARBA" id="ARBA00023166"/>
    </source>
</evidence>
<organism evidence="16 17">
    <name type="scientific">Silurus asotus</name>
    <name type="common">Amur catfish</name>
    <name type="synonym">Parasilurus asotus</name>
    <dbReference type="NCBI Taxonomy" id="30991"/>
    <lineage>
        <taxon>Eukaryota</taxon>
        <taxon>Metazoa</taxon>
        <taxon>Chordata</taxon>
        <taxon>Craniata</taxon>
        <taxon>Vertebrata</taxon>
        <taxon>Euteleostomi</taxon>
        <taxon>Actinopterygii</taxon>
        <taxon>Neopterygii</taxon>
        <taxon>Teleostei</taxon>
        <taxon>Ostariophysi</taxon>
        <taxon>Siluriformes</taxon>
        <taxon>Siluridae</taxon>
        <taxon>Silurus</taxon>
    </lineage>
</organism>
<comment type="function">
    <text evidence="13">Participates in the reverse transport of cholesterol from tissues to the liver for excretion by promoting cholesterol efflux from tissues and by acting as a cofactor for the lecithin cholesterol acyltransferase (LCAT).</text>
</comment>
<dbReference type="InterPro" id="IPR050163">
    <property type="entry name" value="Apolipoprotein_A1/A4/E"/>
</dbReference>
<evidence type="ECO:0000256" key="9">
    <source>
        <dbReference type="ARBA" id="ARBA00023055"/>
    </source>
</evidence>
<evidence type="ECO:0000256" key="13">
    <source>
        <dbReference type="ARBA" id="ARBA00037506"/>
    </source>
</evidence>
<protein>
    <submittedName>
        <fullName evidence="16">Apolipoprotein A-IV-like</fullName>
    </submittedName>
</protein>
<evidence type="ECO:0000256" key="15">
    <source>
        <dbReference type="SAM" id="SignalP"/>
    </source>
</evidence>
<dbReference type="AlphaFoldDB" id="A0AAD5AQJ9"/>
<keyword evidence="8" id="KW-0345">HDL</keyword>
<dbReference type="GO" id="GO:0008203">
    <property type="term" value="P:cholesterol metabolic process"/>
    <property type="evidence" value="ECO:0007669"/>
    <property type="project" value="UniProtKB-KW"/>
</dbReference>
<name>A0AAD5AQJ9_SILAS</name>
<dbReference type="Pfam" id="PF01442">
    <property type="entry name" value="Apolipoprotein"/>
    <property type="match status" value="1"/>
</dbReference>
<dbReference type="GO" id="GO:0034362">
    <property type="term" value="C:low-density lipoprotein particle"/>
    <property type="evidence" value="ECO:0007669"/>
    <property type="project" value="TreeGrafter"/>
</dbReference>
<keyword evidence="9" id="KW-0445">Lipid transport</keyword>
<dbReference type="Proteomes" id="UP001205998">
    <property type="component" value="Unassembled WGS sequence"/>
</dbReference>
<feature type="coiled-coil region" evidence="14">
    <location>
        <begin position="157"/>
        <end position="184"/>
    </location>
</feature>
<dbReference type="Gene3D" id="6.10.250.2890">
    <property type="match status" value="1"/>
</dbReference>
<dbReference type="GO" id="GO:0055090">
    <property type="term" value="P:acylglycerol homeostasis"/>
    <property type="evidence" value="ECO:0007669"/>
    <property type="project" value="TreeGrafter"/>
</dbReference>
<comment type="caution">
    <text evidence="16">The sequence shown here is derived from an EMBL/GenBank/DDBJ whole genome shotgun (WGS) entry which is preliminary data.</text>
</comment>
<dbReference type="GO" id="GO:0060228">
    <property type="term" value="F:phosphatidylcholine-sterol O-acyltransferase activator activity"/>
    <property type="evidence" value="ECO:0007669"/>
    <property type="project" value="TreeGrafter"/>
</dbReference>
<keyword evidence="4" id="KW-0964">Secreted</keyword>
<keyword evidence="5" id="KW-0153">Cholesterol metabolism</keyword>
<keyword evidence="10" id="KW-0443">Lipid metabolism</keyword>
<evidence type="ECO:0000313" key="16">
    <source>
        <dbReference type="EMBL" id="KAI5620541.1"/>
    </source>
</evidence>
<dbReference type="GO" id="GO:0005543">
    <property type="term" value="F:phospholipid binding"/>
    <property type="evidence" value="ECO:0007669"/>
    <property type="project" value="TreeGrafter"/>
</dbReference>
<dbReference type="SUPFAM" id="SSF58113">
    <property type="entry name" value="Apolipoprotein A-I"/>
    <property type="match status" value="1"/>
</dbReference>
<keyword evidence="17" id="KW-1185">Reference proteome</keyword>
<dbReference type="PANTHER" id="PTHR18976">
    <property type="entry name" value="APOLIPOPROTEIN"/>
    <property type="match status" value="1"/>
</dbReference>
<dbReference type="PROSITE" id="PS51257">
    <property type="entry name" value="PROKAR_LIPOPROTEIN"/>
    <property type="match status" value="1"/>
</dbReference>
<keyword evidence="12" id="KW-0753">Steroid metabolism</keyword>
<dbReference type="FunFam" id="1.20.120.20:FF:000007">
    <property type="entry name" value="Apolipoprotein A-IV a"/>
    <property type="match status" value="1"/>
</dbReference>
<feature type="signal peptide" evidence="15">
    <location>
        <begin position="1"/>
        <end position="17"/>
    </location>
</feature>
<dbReference type="GO" id="GO:1903561">
    <property type="term" value="C:extracellular vesicle"/>
    <property type="evidence" value="ECO:0007669"/>
    <property type="project" value="TreeGrafter"/>
</dbReference>
<keyword evidence="11" id="KW-1207">Sterol metabolism</keyword>
<evidence type="ECO:0000313" key="17">
    <source>
        <dbReference type="Proteomes" id="UP001205998"/>
    </source>
</evidence>
<evidence type="ECO:0000256" key="1">
    <source>
        <dbReference type="ARBA" id="ARBA00004613"/>
    </source>
</evidence>
<evidence type="ECO:0000256" key="5">
    <source>
        <dbReference type="ARBA" id="ARBA00022548"/>
    </source>
</evidence>
<evidence type="ECO:0000256" key="3">
    <source>
        <dbReference type="ARBA" id="ARBA00022448"/>
    </source>
</evidence>
<dbReference type="InterPro" id="IPR000074">
    <property type="entry name" value="ApoA_E"/>
</dbReference>
<accession>A0AAD5AQJ9</accession>
<comment type="similarity">
    <text evidence="2">Belongs to the apolipoprotein A1/A4/E family.</text>
</comment>
<proteinExistence type="inferred from homology"/>
<keyword evidence="14" id="KW-0175">Coiled coil</keyword>
<evidence type="ECO:0000256" key="14">
    <source>
        <dbReference type="SAM" id="Coils"/>
    </source>
</evidence>
<dbReference type="EMBL" id="MU551646">
    <property type="protein sequence ID" value="KAI5620541.1"/>
    <property type="molecule type" value="Genomic_DNA"/>
</dbReference>
<evidence type="ECO:0000256" key="6">
    <source>
        <dbReference type="ARBA" id="ARBA00022729"/>
    </source>
</evidence>
<feature type="chain" id="PRO_5042166983" evidence="15">
    <location>
        <begin position="18"/>
        <end position="255"/>
    </location>
</feature>
<evidence type="ECO:0000256" key="4">
    <source>
        <dbReference type="ARBA" id="ARBA00022525"/>
    </source>
</evidence>
<evidence type="ECO:0000256" key="12">
    <source>
        <dbReference type="ARBA" id="ARBA00023221"/>
    </source>
</evidence>
<dbReference type="GO" id="GO:0034364">
    <property type="term" value="C:high-density lipoprotein particle"/>
    <property type="evidence" value="ECO:0007669"/>
    <property type="project" value="UniProtKB-KW"/>
</dbReference>
<reference evidence="16" key="1">
    <citation type="submission" date="2018-07" db="EMBL/GenBank/DDBJ databases">
        <title>Comparative genomics of catfishes provides insights into carnivory and benthic adaptation.</title>
        <authorList>
            <person name="Zhang Y."/>
            <person name="Wang D."/>
            <person name="Peng Z."/>
            <person name="Zheng S."/>
            <person name="Shao F."/>
            <person name="Tao W."/>
        </authorList>
    </citation>
    <scope>NUCLEOTIDE SEQUENCE</scope>
    <source>
        <strain evidence="16">Chongqing</strain>
    </source>
</reference>
<dbReference type="GO" id="GO:0042157">
    <property type="term" value="P:lipoprotein metabolic process"/>
    <property type="evidence" value="ECO:0007669"/>
    <property type="project" value="InterPro"/>
</dbReference>
<dbReference type="GO" id="GO:0033344">
    <property type="term" value="P:cholesterol efflux"/>
    <property type="evidence" value="ECO:0007669"/>
    <property type="project" value="TreeGrafter"/>
</dbReference>
<dbReference type="Gene3D" id="1.20.120.20">
    <property type="entry name" value="Apolipoprotein"/>
    <property type="match status" value="1"/>
</dbReference>
<evidence type="ECO:0000256" key="7">
    <source>
        <dbReference type="ARBA" id="ARBA00022737"/>
    </source>
</evidence>
<dbReference type="GO" id="GO:0034361">
    <property type="term" value="C:very-low-density lipoprotein particle"/>
    <property type="evidence" value="ECO:0007669"/>
    <property type="project" value="TreeGrafter"/>
</dbReference>
<evidence type="ECO:0000256" key="8">
    <source>
        <dbReference type="ARBA" id="ARBA00022850"/>
    </source>
</evidence>
<keyword evidence="3" id="KW-0813">Transport</keyword>
<keyword evidence="7" id="KW-0677">Repeat</keyword>
<keyword evidence="6 15" id="KW-0732">Signal</keyword>
<evidence type="ECO:0000256" key="2">
    <source>
        <dbReference type="ARBA" id="ARBA00008788"/>
    </source>
</evidence>
<sequence>MKVFLVLALAIFTGCQANLFYADEPKPQLEQLTDAFWDYVAKATHTAEDTLKTIRESQLGQEVNARFTDGTNMASEYAVTLQKQVSPLAQDIMTKIFQEAEVLKERLEQDFTTAKGKLEPYSDDMKTQIQQKMKELRVAVAPYAESIDTEALKTTVLQKTEELRGNLEEKVKELQSQLDPHTEDIRQKVDQHLQEFQKTVAPLTEDLQAKLAERAALVQQGLAPYSEDLGEKLDPYTQNLKDQLTSLYESFTKTS</sequence>